<gene>
    <name evidence="1" type="ORF">GGE12_001093</name>
</gene>
<dbReference type="Proteomes" id="UP000533641">
    <property type="component" value="Unassembled WGS sequence"/>
</dbReference>
<proteinExistence type="predicted"/>
<evidence type="ECO:0000313" key="2">
    <source>
        <dbReference type="Proteomes" id="UP000533641"/>
    </source>
</evidence>
<protein>
    <submittedName>
        <fullName evidence="1">Uncharacterized protein</fullName>
    </submittedName>
</protein>
<accession>A0A7W6RJ23</accession>
<sequence length="78" mass="8629">MPTAKSLMPDHLRDPGDAASGQFLQAAATAWFWVLAANRLSGLNWPKFASVSETFFVTEDGCNNIQSIPMKKDIVIFR</sequence>
<dbReference type="AlphaFoldDB" id="A0A7W6RJ23"/>
<dbReference type="EMBL" id="JACIGM010000002">
    <property type="protein sequence ID" value="MBB4273339.1"/>
    <property type="molecule type" value="Genomic_DNA"/>
</dbReference>
<comment type="caution">
    <text evidence="1">The sequence shown here is derived from an EMBL/GenBank/DDBJ whole genome shotgun (WGS) entry which is preliminary data.</text>
</comment>
<name>A0A7W6RJ23_9HYPH</name>
<reference evidence="1 2" key="1">
    <citation type="submission" date="2020-08" db="EMBL/GenBank/DDBJ databases">
        <title>Genomic Encyclopedia of Type Strains, Phase IV (KMG-V): Genome sequencing to study the core and pangenomes of soil and plant-associated prokaryotes.</title>
        <authorList>
            <person name="Whitman W."/>
        </authorList>
    </citation>
    <scope>NUCLEOTIDE SEQUENCE [LARGE SCALE GENOMIC DNA]</scope>
    <source>
        <strain evidence="1 2">SEMIA 402</strain>
    </source>
</reference>
<organism evidence="1 2">
    <name type="scientific">Rhizobium mongolense</name>
    <dbReference type="NCBI Taxonomy" id="57676"/>
    <lineage>
        <taxon>Bacteria</taxon>
        <taxon>Pseudomonadati</taxon>
        <taxon>Pseudomonadota</taxon>
        <taxon>Alphaproteobacteria</taxon>
        <taxon>Hyphomicrobiales</taxon>
        <taxon>Rhizobiaceae</taxon>
        <taxon>Rhizobium/Agrobacterium group</taxon>
        <taxon>Rhizobium</taxon>
    </lineage>
</organism>
<evidence type="ECO:0000313" key="1">
    <source>
        <dbReference type="EMBL" id="MBB4273339.1"/>
    </source>
</evidence>